<comment type="caution">
    <text evidence="3">The sequence shown here is derived from an EMBL/GenBank/DDBJ whole genome shotgun (WGS) entry which is preliminary data.</text>
</comment>
<dbReference type="EMBL" id="LSSK01000421">
    <property type="protein sequence ID" value="OMH83397.1"/>
    <property type="molecule type" value="Genomic_DNA"/>
</dbReference>
<reference evidence="4" key="2">
    <citation type="submission" date="2017-01" db="EMBL/GenBank/DDBJ databases">
        <authorList>
            <person name="Wang Y."/>
            <person name="White M."/>
            <person name="Kvist S."/>
            <person name="Moncalvo J.-M."/>
        </authorList>
    </citation>
    <scope>NUCLEOTIDE SEQUENCE [LARGE SCALE GENOMIC DNA]</scope>
    <source>
        <strain evidence="4">COL-18-3</strain>
    </source>
</reference>
<dbReference type="InterPro" id="IPR005162">
    <property type="entry name" value="Retrotrans_gag_dom"/>
</dbReference>
<feature type="domain" description="Retrotransposon gag" evidence="1">
    <location>
        <begin position="96"/>
        <end position="165"/>
    </location>
</feature>
<dbReference type="Proteomes" id="UP000188320">
    <property type="component" value="Unassembled WGS sequence"/>
</dbReference>
<evidence type="ECO:0000313" key="2">
    <source>
        <dbReference type="EMBL" id="OMH83397.1"/>
    </source>
</evidence>
<reference evidence="3" key="1">
    <citation type="submission" date="2017-01" db="EMBL/GenBank/DDBJ databases">
        <authorList>
            <person name="Mah S.A."/>
            <person name="Swanson W.J."/>
            <person name="Moy G.W."/>
            <person name="Vacquier V.D."/>
        </authorList>
    </citation>
    <scope>NUCLEOTIDE SEQUENCE [LARGE SCALE GENOMIC DNA]</scope>
    <source>
        <strain evidence="3">COL-18-3</strain>
    </source>
</reference>
<name>A0A1R1PRL1_ZANCU</name>
<gene>
    <name evidence="3" type="ORF">AX774_g2875</name>
    <name evidence="2" type="ORF">AX774_g3105</name>
</gene>
<dbReference type="Pfam" id="PF03732">
    <property type="entry name" value="Retrotrans_gag"/>
    <property type="match status" value="1"/>
</dbReference>
<organism evidence="3 4">
    <name type="scientific">Zancudomyces culisetae</name>
    <name type="common">Gut fungus</name>
    <name type="synonym">Smittium culisetae</name>
    <dbReference type="NCBI Taxonomy" id="1213189"/>
    <lineage>
        <taxon>Eukaryota</taxon>
        <taxon>Fungi</taxon>
        <taxon>Fungi incertae sedis</taxon>
        <taxon>Zoopagomycota</taxon>
        <taxon>Kickxellomycotina</taxon>
        <taxon>Harpellomycetes</taxon>
        <taxon>Harpellales</taxon>
        <taxon>Legeriomycetaceae</taxon>
        <taxon>Zancudomyces</taxon>
    </lineage>
</organism>
<evidence type="ECO:0000313" key="4">
    <source>
        <dbReference type="Proteomes" id="UP000188320"/>
    </source>
</evidence>
<evidence type="ECO:0000259" key="1">
    <source>
        <dbReference type="Pfam" id="PF03732"/>
    </source>
</evidence>
<dbReference type="EMBL" id="LSSK01000351">
    <property type="protein sequence ID" value="OMH83615.1"/>
    <property type="molecule type" value="Genomic_DNA"/>
</dbReference>
<accession>A0A1R1PRL1</accession>
<protein>
    <submittedName>
        <fullName evidence="3">Retrotransposon-like protein 1</fullName>
    </submittedName>
</protein>
<dbReference type="AlphaFoldDB" id="A0A1R1PRL1"/>
<dbReference type="OrthoDB" id="5582182at2759"/>
<proteinExistence type="predicted"/>
<feature type="non-terminal residue" evidence="3">
    <location>
        <position position="165"/>
    </location>
</feature>
<sequence>MMVHQLDEIAKLAMQQALQESQAQAQAQAQTPAQVPSQLQNLHAANPQPRIDGIRIPEIQKYSEESGRFRAFIAEIKRQFWARPDVFQSDHNKIWFISSHLAGHAALWFDNLIDTQSPLLSDFKGFENEFQKRFSDPGHQARAITQLHSCRQSQRSVLEFATEFR</sequence>
<keyword evidence="4" id="KW-1185">Reference proteome</keyword>
<evidence type="ECO:0000313" key="3">
    <source>
        <dbReference type="EMBL" id="OMH83615.1"/>
    </source>
</evidence>